<evidence type="ECO:0000313" key="2">
    <source>
        <dbReference type="Proteomes" id="UP000217507"/>
    </source>
</evidence>
<protein>
    <submittedName>
        <fullName evidence="1">Uncharacterized protein</fullName>
    </submittedName>
</protein>
<evidence type="ECO:0000313" key="1">
    <source>
        <dbReference type="EMBL" id="BAY68865.1"/>
    </source>
</evidence>
<name>A0A1Z4KIR3_ANAVA</name>
<dbReference type="AlphaFoldDB" id="A0A1Z4KIR3"/>
<accession>A0A1Z4KIR3</accession>
<dbReference type="EMBL" id="AP018216">
    <property type="protein sequence ID" value="BAY68865.1"/>
    <property type="molecule type" value="Genomic_DNA"/>
</dbReference>
<organism evidence="1 2">
    <name type="scientific">Trichormus variabilis NIES-23</name>
    <dbReference type="NCBI Taxonomy" id="1973479"/>
    <lineage>
        <taxon>Bacteria</taxon>
        <taxon>Bacillati</taxon>
        <taxon>Cyanobacteriota</taxon>
        <taxon>Cyanophyceae</taxon>
        <taxon>Nostocales</taxon>
        <taxon>Nostocaceae</taxon>
        <taxon>Trichormus</taxon>
    </lineage>
</organism>
<gene>
    <name evidence="1" type="ORF">NIES23_16550</name>
</gene>
<proteinExistence type="predicted"/>
<reference evidence="1 2" key="1">
    <citation type="submission" date="2017-06" db="EMBL/GenBank/DDBJ databases">
        <title>Genome sequencing of cyanobaciteial culture collection at National Institute for Environmental Studies (NIES).</title>
        <authorList>
            <person name="Hirose Y."/>
            <person name="Shimura Y."/>
            <person name="Fujisawa T."/>
            <person name="Nakamura Y."/>
            <person name="Kawachi M."/>
        </authorList>
    </citation>
    <scope>NUCLEOTIDE SEQUENCE [LARGE SCALE GENOMIC DNA]</scope>
    <source>
        <strain evidence="1 2">NIES-23</strain>
    </source>
</reference>
<dbReference type="Proteomes" id="UP000217507">
    <property type="component" value="Chromosome"/>
</dbReference>
<sequence length="44" mass="5149">MRNNALYAKEPDKWVVYGSMRLYAYSPILDSIEYISIEGFLVMT</sequence>